<dbReference type="CDD" id="cd00130">
    <property type="entry name" value="PAS"/>
    <property type="match status" value="1"/>
</dbReference>
<organism evidence="11 12">
    <name type="scientific">Melioribacter roseus (strain DSM 23840 / JCM 17771 / VKM B-2668 / P3M-2)</name>
    <dbReference type="NCBI Taxonomy" id="1191523"/>
    <lineage>
        <taxon>Bacteria</taxon>
        <taxon>Pseudomonadati</taxon>
        <taxon>Ignavibacteriota</taxon>
        <taxon>Ignavibacteria</taxon>
        <taxon>Ignavibacteriales</taxon>
        <taxon>Melioribacteraceae</taxon>
        <taxon>Melioribacter</taxon>
    </lineage>
</organism>
<evidence type="ECO:0000313" key="11">
    <source>
        <dbReference type="EMBL" id="AFN73801.1"/>
    </source>
</evidence>
<dbReference type="PANTHER" id="PTHR43547:SF2">
    <property type="entry name" value="HYBRID SIGNAL TRANSDUCTION HISTIDINE KINASE C"/>
    <property type="match status" value="1"/>
</dbReference>
<dbReference type="SMART" id="SM00388">
    <property type="entry name" value="HisKA"/>
    <property type="match status" value="1"/>
</dbReference>
<evidence type="ECO:0000256" key="1">
    <source>
        <dbReference type="ARBA" id="ARBA00000085"/>
    </source>
</evidence>
<dbReference type="InterPro" id="IPR013655">
    <property type="entry name" value="PAS_fold_3"/>
</dbReference>
<dbReference type="Gene3D" id="3.30.565.10">
    <property type="entry name" value="Histidine kinase-like ATPase, C-terminal domain"/>
    <property type="match status" value="1"/>
</dbReference>
<evidence type="ECO:0000259" key="7">
    <source>
        <dbReference type="PROSITE" id="PS50109"/>
    </source>
</evidence>
<evidence type="ECO:0000259" key="9">
    <source>
        <dbReference type="PROSITE" id="PS50112"/>
    </source>
</evidence>
<dbReference type="NCBIfam" id="TIGR00229">
    <property type="entry name" value="sensory_box"/>
    <property type="match status" value="1"/>
</dbReference>
<dbReference type="Pfam" id="PF08447">
    <property type="entry name" value="PAS_3"/>
    <property type="match status" value="1"/>
</dbReference>
<dbReference type="InterPro" id="IPR000700">
    <property type="entry name" value="PAS-assoc_C"/>
</dbReference>
<proteinExistence type="predicted"/>
<dbReference type="InterPro" id="IPR003661">
    <property type="entry name" value="HisK_dim/P_dom"/>
</dbReference>
<dbReference type="EC" id="2.7.13.3" evidence="2"/>
<dbReference type="PROSITE" id="PS50110">
    <property type="entry name" value="RESPONSE_REGULATORY"/>
    <property type="match status" value="1"/>
</dbReference>
<comment type="catalytic activity">
    <reaction evidence="1">
        <text>ATP + protein L-histidine = ADP + protein N-phospho-L-histidine.</text>
        <dbReference type="EC" id="2.7.13.3"/>
    </reaction>
</comment>
<dbReference type="InterPro" id="IPR036890">
    <property type="entry name" value="HATPase_C_sf"/>
</dbReference>
<dbReference type="SMART" id="SM00387">
    <property type="entry name" value="HATPase_c"/>
    <property type="match status" value="1"/>
</dbReference>
<keyword evidence="12" id="KW-1185">Reference proteome</keyword>
<name>I7A1E1_MELRP</name>
<dbReference type="STRING" id="1191523.MROS_0558"/>
<accession>I7A1E1</accession>
<dbReference type="InterPro" id="IPR005467">
    <property type="entry name" value="His_kinase_dom"/>
</dbReference>
<dbReference type="Gene3D" id="1.10.287.130">
    <property type="match status" value="1"/>
</dbReference>
<dbReference type="SMART" id="SM00448">
    <property type="entry name" value="REC"/>
    <property type="match status" value="1"/>
</dbReference>
<dbReference type="HOGENOM" id="CLU_000445_114_15_10"/>
<dbReference type="PROSITE" id="PS50112">
    <property type="entry name" value="PAS"/>
    <property type="match status" value="1"/>
</dbReference>
<dbReference type="InterPro" id="IPR036097">
    <property type="entry name" value="HisK_dim/P_sf"/>
</dbReference>
<dbReference type="Gene3D" id="3.30.450.20">
    <property type="entry name" value="PAS domain"/>
    <property type="match status" value="1"/>
</dbReference>
<dbReference type="PATRIC" id="fig|1191523.3.peg.581"/>
<evidence type="ECO:0000313" key="12">
    <source>
        <dbReference type="Proteomes" id="UP000009011"/>
    </source>
</evidence>
<dbReference type="SUPFAM" id="SSF55785">
    <property type="entry name" value="PYP-like sensor domain (PAS domain)"/>
    <property type="match status" value="1"/>
</dbReference>
<dbReference type="OrthoDB" id="9810447at2"/>
<evidence type="ECO:0000256" key="3">
    <source>
        <dbReference type="ARBA" id="ARBA00022553"/>
    </source>
</evidence>
<dbReference type="SUPFAM" id="SSF55874">
    <property type="entry name" value="ATPase domain of HSP90 chaperone/DNA topoisomerase II/histidine kinase"/>
    <property type="match status" value="1"/>
</dbReference>
<feature type="domain" description="PAS" evidence="9">
    <location>
        <begin position="28"/>
        <end position="72"/>
    </location>
</feature>
<dbReference type="Pfam" id="PF02518">
    <property type="entry name" value="HATPase_c"/>
    <property type="match status" value="1"/>
</dbReference>
<dbReference type="KEGG" id="mro:MROS_0558"/>
<dbReference type="eggNOG" id="COG2205">
    <property type="taxonomic scope" value="Bacteria"/>
</dbReference>
<keyword evidence="5 11" id="KW-0418">Kinase</keyword>
<dbReference type="PROSITE" id="PS50113">
    <property type="entry name" value="PAC"/>
    <property type="match status" value="1"/>
</dbReference>
<evidence type="ECO:0000259" key="8">
    <source>
        <dbReference type="PROSITE" id="PS50110"/>
    </source>
</evidence>
<dbReference type="Gene3D" id="3.40.50.2300">
    <property type="match status" value="1"/>
</dbReference>
<dbReference type="RefSeq" id="WP_014855238.1">
    <property type="nucleotide sequence ID" value="NC_018178.1"/>
</dbReference>
<feature type="domain" description="PAC" evidence="10">
    <location>
        <begin position="84"/>
        <end position="136"/>
    </location>
</feature>
<evidence type="ECO:0000259" key="10">
    <source>
        <dbReference type="PROSITE" id="PS50113"/>
    </source>
</evidence>
<keyword evidence="4" id="KW-0808">Transferase</keyword>
<dbReference type="SUPFAM" id="SSF47384">
    <property type="entry name" value="Homodimeric domain of signal transducing histidine kinase"/>
    <property type="match status" value="1"/>
</dbReference>
<sequence>MTSGNLDKDTLNYIGKDSRDFFVCIWKEGEIEFYSDNVELILGYNAEELKSMKEGHLSLVADEDSEYLRNRLLGYDGDSSMNKLEIEYKALAKNGSTLYLKEIIKSVRDNEGNIIRRDCIVFNVTELKKREVELASENRKLKEINENKDKFISIISHDLKSPFTTLLGFSEILLNEKDLPEEERNEYIQYIYEASKSELNLINCLLDWSRLQTGRVKVEASRLNVRTTIANAVATLTGDAVRKDISIQINIPHNLYMYADERLISQAVVILVSNAIKFSHKGKEVNITAQRFKEGMIEIVVKDEGLGISEENQTKLFRIDQKFALAGTEGEKGSGLGLTLMKEIIDKHNGKVWLYSEEGKGSEFHFTVPEAKYLILLVENDPDDINCITQLINENLPHFEIKLVKNGYDVIKFLKLRMPAVIIANHEMPLMKGFQLVEAVYKHDAHKNIPFIILMNEQDDDNAKKYLRQGVFKVLVKPLEPDEFKNTIKDSLFL</sequence>
<evidence type="ECO:0000256" key="5">
    <source>
        <dbReference type="ARBA" id="ARBA00022777"/>
    </source>
</evidence>
<evidence type="ECO:0000256" key="4">
    <source>
        <dbReference type="ARBA" id="ARBA00022679"/>
    </source>
</evidence>
<dbReference type="InterPro" id="IPR035965">
    <property type="entry name" value="PAS-like_dom_sf"/>
</dbReference>
<dbReference type="Proteomes" id="UP000009011">
    <property type="component" value="Chromosome"/>
</dbReference>
<feature type="domain" description="Histidine kinase" evidence="7">
    <location>
        <begin position="154"/>
        <end position="372"/>
    </location>
</feature>
<dbReference type="Pfam" id="PF00072">
    <property type="entry name" value="Response_reg"/>
    <property type="match status" value="1"/>
</dbReference>
<comment type="caution">
    <text evidence="6">Lacks conserved residue(s) required for the propagation of feature annotation.</text>
</comment>
<dbReference type="PROSITE" id="PS50109">
    <property type="entry name" value="HIS_KIN"/>
    <property type="match status" value="1"/>
</dbReference>
<dbReference type="PANTHER" id="PTHR43547">
    <property type="entry name" value="TWO-COMPONENT HISTIDINE KINASE"/>
    <property type="match status" value="1"/>
</dbReference>
<dbReference type="SUPFAM" id="SSF52172">
    <property type="entry name" value="CheY-like"/>
    <property type="match status" value="1"/>
</dbReference>
<dbReference type="InterPro" id="IPR003594">
    <property type="entry name" value="HATPase_dom"/>
</dbReference>
<evidence type="ECO:0000256" key="2">
    <source>
        <dbReference type="ARBA" id="ARBA00012438"/>
    </source>
</evidence>
<dbReference type="InterPro" id="IPR001789">
    <property type="entry name" value="Sig_transdc_resp-reg_receiver"/>
</dbReference>
<dbReference type="GO" id="GO:0000155">
    <property type="term" value="F:phosphorelay sensor kinase activity"/>
    <property type="evidence" value="ECO:0007669"/>
    <property type="project" value="InterPro"/>
</dbReference>
<protein>
    <recommendedName>
        <fullName evidence="2">histidine kinase</fullName>
        <ecNumber evidence="2">2.7.13.3</ecNumber>
    </recommendedName>
</protein>
<dbReference type="InterPro" id="IPR011006">
    <property type="entry name" value="CheY-like_superfamily"/>
</dbReference>
<dbReference type="EMBL" id="CP003557">
    <property type="protein sequence ID" value="AFN73801.1"/>
    <property type="molecule type" value="Genomic_DNA"/>
</dbReference>
<dbReference type="CDD" id="cd00082">
    <property type="entry name" value="HisKA"/>
    <property type="match status" value="1"/>
</dbReference>
<dbReference type="eggNOG" id="COG0784">
    <property type="taxonomic scope" value="Bacteria"/>
</dbReference>
<dbReference type="InterPro" id="IPR000014">
    <property type="entry name" value="PAS"/>
</dbReference>
<reference evidence="11 12" key="1">
    <citation type="journal article" date="2013" name="PLoS ONE">
        <title>Genomic analysis of Melioribacter roseus, facultatively anaerobic organotrophic bacterium representing a novel deep lineage within Bacteriodetes/Chlorobi group.</title>
        <authorList>
            <person name="Kadnikov V.V."/>
            <person name="Mardanov A.V."/>
            <person name="Podosokorskaya O.A."/>
            <person name="Gavrilov S.N."/>
            <person name="Kublanov I.V."/>
            <person name="Beletsky A.V."/>
            <person name="Bonch-Osmolovskaya E.A."/>
            <person name="Ravin N.V."/>
        </authorList>
    </citation>
    <scope>NUCLEOTIDE SEQUENCE [LARGE SCALE GENOMIC DNA]</scope>
    <source>
        <strain evidence="12">JCM 17771 / P3M-2</strain>
    </source>
</reference>
<dbReference type="Pfam" id="PF00512">
    <property type="entry name" value="HisKA"/>
    <property type="match status" value="1"/>
</dbReference>
<keyword evidence="3" id="KW-0597">Phosphoprotein</keyword>
<gene>
    <name evidence="11" type="ordered locus">MROS_0558</name>
</gene>
<evidence type="ECO:0000256" key="6">
    <source>
        <dbReference type="PROSITE-ProRule" id="PRU00169"/>
    </source>
</evidence>
<dbReference type="PRINTS" id="PR00344">
    <property type="entry name" value="BCTRLSENSOR"/>
</dbReference>
<dbReference type="FunFam" id="3.30.565.10:FF:000006">
    <property type="entry name" value="Sensor histidine kinase WalK"/>
    <property type="match status" value="1"/>
</dbReference>
<dbReference type="InterPro" id="IPR004358">
    <property type="entry name" value="Sig_transdc_His_kin-like_C"/>
</dbReference>
<feature type="domain" description="Response regulatory" evidence="8">
    <location>
        <begin position="374"/>
        <end position="492"/>
    </location>
</feature>
<dbReference type="AlphaFoldDB" id="I7A1E1"/>